<accession>A0A3Q9UZW7</accession>
<feature type="transmembrane region" description="Helical" evidence="6">
    <location>
        <begin position="143"/>
        <end position="162"/>
    </location>
</feature>
<evidence type="ECO:0000313" key="8">
    <source>
        <dbReference type="Proteomes" id="UP000285317"/>
    </source>
</evidence>
<dbReference type="KEGG" id="rfs:C1I64_05840"/>
<reference evidence="7 8" key="1">
    <citation type="submission" date="2018-03" db="EMBL/GenBank/DDBJ databases">
        <title>Bacteriophage NCPPB3778 and a type I-E CRISPR drive the evolution of the US Biological Select Agent, Rathayibacter toxicus.</title>
        <authorList>
            <person name="Davis E.W.II."/>
            <person name="Tabima J.F."/>
            <person name="Weisberg A.J."/>
            <person name="Dantas Lopes L."/>
            <person name="Wiseman M.S."/>
            <person name="Wiseman M.S."/>
            <person name="Pupko T."/>
            <person name="Belcher M.S."/>
            <person name="Sechler A.J."/>
            <person name="Tancos M.A."/>
            <person name="Schroeder B.K."/>
            <person name="Murray T.D."/>
            <person name="Luster D.G."/>
            <person name="Schneider W.L."/>
            <person name="Rogers E."/>
            <person name="Andreote F.D."/>
            <person name="Grunwald N.J."/>
            <person name="Putnam M.L."/>
            <person name="Chang J.H."/>
        </authorList>
    </citation>
    <scope>NUCLEOTIDE SEQUENCE [LARGE SCALE GENOMIC DNA]</scope>
    <source>
        <strain evidence="7 8">DSM 15932</strain>
    </source>
</reference>
<dbReference type="Proteomes" id="UP000285317">
    <property type="component" value="Chromosome"/>
</dbReference>
<dbReference type="EMBL" id="CP028137">
    <property type="protein sequence ID" value="AZZ54184.1"/>
    <property type="molecule type" value="Genomic_DNA"/>
</dbReference>
<dbReference type="GO" id="GO:0005886">
    <property type="term" value="C:plasma membrane"/>
    <property type="evidence" value="ECO:0007669"/>
    <property type="project" value="UniProtKB-SubCell"/>
</dbReference>
<evidence type="ECO:0000256" key="5">
    <source>
        <dbReference type="ARBA" id="ARBA00023136"/>
    </source>
</evidence>
<keyword evidence="4 6" id="KW-1133">Transmembrane helix</keyword>
<dbReference type="AlphaFoldDB" id="A0A3Q9UZW7"/>
<gene>
    <name evidence="7" type="ORF">C1I64_05840</name>
</gene>
<proteinExistence type="predicted"/>
<feature type="transmembrane region" description="Helical" evidence="6">
    <location>
        <begin position="21"/>
        <end position="38"/>
    </location>
</feature>
<name>A0A3Q9UZW7_9MICO</name>
<keyword evidence="3 6" id="KW-0812">Transmembrane</keyword>
<keyword evidence="5 6" id="KW-0472">Membrane</keyword>
<evidence type="ECO:0000256" key="1">
    <source>
        <dbReference type="ARBA" id="ARBA00004651"/>
    </source>
</evidence>
<sequence length="371" mass="38995">MRPRLTRAGRAWRDAVAGPRLLLALKTAVAVGIAWAVAPHVPGVAEQYPYYAPLGALVSMYPTLMGSAKTGLQTLLGLAAGIGLAVLVVVTVGPTWWTIPLIVGIGVVLSGTGWFGAGREYVPMAALFVLIIGGAKAEDYSLGYLVQMAVGVVVGLLVNLLVAPGLTSEAASARVDEFERQLGRHLHDMGAALEETWPPEHEAWSTNGEQLAATATEVRRALVDGDESRKGNPRALLHRHSSQTDHLRLATLDGTLFHVRDMTAALADTIWNRPGALPFDAELAAPLSAACHAVGDAVVTGGSPEDRSLEPAERAVDELARAVDARAAATGTSMGPGVLVAIHLRRILVELRRDDPVRAQGANAQGSRAEG</sequence>
<evidence type="ECO:0000256" key="3">
    <source>
        <dbReference type="ARBA" id="ARBA00022692"/>
    </source>
</evidence>
<feature type="transmembrane region" description="Helical" evidence="6">
    <location>
        <begin position="99"/>
        <end position="116"/>
    </location>
</feature>
<protein>
    <submittedName>
        <fullName evidence="7">FUSC family protein</fullName>
    </submittedName>
</protein>
<dbReference type="InterPro" id="IPR010343">
    <property type="entry name" value="ArAE_1"/>
</dbReference>
<evidence type="ECO:0000256" key="2">
    <source>
        <dbReference type="ARBA" id="ARBA00022475"/>
    </source>
</evidence>
<evidence type="ECO:0000256" key="6">
    <source>
        <dbReference type="SAM" id="Phobius"/>
    </source>
</evidence>
<feature type="transmembrane region" description="Helical" evidence="6">
    <location>
        <begin position="75"/>
        <end position="93"/>
    </location>
</feature>
<organism evidence="7 8">
    <name type="scientific">Rathayibacter festucae DSM 15932</name>
    <dbReference type="NCBI Taxonomy" id="1328866"/>
    <lineage>
        <taxon>Bacteria</taxon>
        <taxon>Bacillati</taxon>
        <taxon>Actinomycetota</taxon>
        <taxon>Actinomycetes</taxon>
        <taxon>Micrococcales</taxon>
        <taxon>Microbacteriaceae</taxon>
        <taxon>Rathayibacter</taxon>
    </lineage>
</organism>
<evidence type="ECO:0000256" key="4">
    <source>
        <dbReference type="ARBA" id="ARBA00022989"/>
    </source>
</evidence>
<evidence type="ECO:0000313" key="7">
    <source>
        <dbReference type="EMBL" id="AZZ54184.1"/>
    </source>
</evidence>
<comment type="subcellular location">
    <subcellularLocation>
        <location evidence="1">Cell membrane</location>
        <topology evidence="1">Multi-pass membrane protein</topology>
    </subcellularLocation>
</comment>
<dbReference type="Pfam" id="PF06081">
    <property type="entry name" value="ArAE_1"/>
    <property type="match status" value="1"/>
</dbReference>
<keyword evidence="2" id="KW-1003">Cell membrane</keyword>